<accession>A0A2T4SX90</accession>
<keyword evidence="5" id="KW-0133">Cell shape</keyword>
<evidence type="ECO:0000256" key="12">
    <source>
        <dbReference type="ARBA" id="ARBA00041185"/>
    </source>
</evidence>
<comment type="caution">
    <text evidence="18">The sequence shown here is derived from an EMBL/GenBank/DDBJ whole genome shotgun (WGS) entry which is preliminary data.</text>
</comment>
<dbReference type="GO" id="GO:0008955">
    <property type="term" value="F:peptidoglycan glycosyltransferase activity"/>
    <property type="evidence" value="ECO:0007669"/>
    <property type="project" value="UniProtKB-EC"/>
</dbReference>
<name>A0A2T4SX90_STAGA</name>
<keyword evidence="3" id="KW-0808">Transferase</keyword>
<evidence type="ECO:0000256" key="4">
    <source>
        <dbReference type="ARBA" id="ARBA00022692"/>
    </source>
</evidence>
<keyword evidence="2" id="KW-0328">Glycosyltransferase</keyword>
<evidence type="ECO:0000256" key="6">
    <source>
        <dbReference type="ARBA" id="ARBA00022984"/>
    </source>
</evidence>
<evidence type="ECO:0000256" key="2">
    <source>
        <dbReference type="ARBA" id="ARBA00022676"/>
    </source>
</evidence>
<dbReference type="Proteomes" id="UP000283576">
    <property type="component" value="Unassembled WGS sequence"/>
</dbReference>
<dbReference type="GO" id="GO:0051301">
    <property type="term" value="P:cell division"/>
    <property type="evidence" value="ECO:0007669"/>
    <property type="project" value="InterPro"/>
</dbReference>
<keyword evidence="4 17" id="KW-0812">Transmembrane</keyword>
<evidence type="ECO:0000256" key="16">
    <source>
        <dbReference type="ARBA" id="ARBA00049966"/>
    </source>
</evidence>
<comment type="subcellular location">
    <subcellularLocation>
        <location evidence="1">Membrane</location>
        <topology evidence="1">Multi-pass membrane protein</topology>
    </subcellularLocation>
</comment>
<feature type="transmembrane region" description="Helical" evidence="17">
    <location>
        <begin position="52"/>
        <end position="73"/>
    </location>
</feature>
<dbReference type="Pfam" id="PF01098">
    <property type="entry name" value="FTSW_RODA_SPOVE"/>
    <property type="match status" value="1"/>
</dbReference>
<feature type="transmembrane region" description="Helical" evidence="17">
    <location>
        <begin position="353"/>
        <end position="372"/>
    </location>
</feature>
<evidence type="ECO:0000256" key="17">
    <source>
        <dbReference type="SAM" id="Phobius"/>
    </source>
</evidence>
<dbReference type="GO" id="GO:0008360">
    <property type="term" value="P:regulation of cell shape"/>
    <property type="evidence" value="ECO:0007669"/>
    <property type="project" value="UniProtKB-KW"/>
</dbReference>
<dbReference type="PANTHER" id="PTHR30474">
    <property type="entry name" value="CELL CYCLE PROTEIN"/>
    <property type="match status" value="1"/>
</dbReference>
<comment type="similarity">
    <text evidence="11">Belongs to the SEDS family. FtsW subfamily.</text>
</comment>
<feature type="transmembrane region" description="Helical" evidence="17">
    <location>
        <begin position="285"/>
        <end position="305"/>
    </location>
</feature>
<protein>
    <recommendedName>
        <fullName evidence="12">Probable peptidoglycan glycosyltransferase FtsW</fullName>
        <ecNumber evidence="14">2.4.99.28</ecNumber>
    </recommendedName>
    <alternativeName>
        <fullName evidence="13">Cell division protein FtsW</fullName>
    </alternativeName>
    <alternativeName>
        <fullName evidence="10">Cell wall polymerase</fullName>
    </alternativeName>
    <alternativeName>
        <fullName evidence="9">Peptidoglycan polymerase</fullName>
    </alternativeName>
</protein>
<dbReference type="EC" id="2.4.99.28" evidence="14"/>
<evidence type="ECO:0000256" key="3">
    <source>
        <dbReference type="ARBA" id="ARBA00022679"/>
    </source>
</evidence>
<evidence type="ECO:0000313" key="19">
    <source>
        <dbReference type="Proteomes" id="UP000283576"/>
    </source>
</evidence>
<feature type="transmembrane region" description="Helical" evidence="17">
    <location>
        <begin position="317"/>
        <end position="341"/>
    </location>
</feature>
<evidence type="ECO:0000256" key="11">
    <source>
        <dbReference type="ARBA" id="ARBA00038053"/>
    </source>
</evidence>
<keyword evidence="6" id="KW-0573">Peptidoglycan synthesis</keyword>
<sequence length="382" mass="42097">MKHLDVSLIICYVLLGVVGVIMVYSASMVSASKGSLTNGVPVAANYFMKRQFLFFIMGFLVILFISMFININAIKNVEIQKFIVLSTLALLLLTILVGKEVNGSKNWISLGIFSIQSSEFLKLASIFYLSYIIDKFLALKKDYKLRHLIPPLGVLGLGLLLVLMQGDLGGTLLTVAIIGSILLYSEIKNKIKLQILSFTAIPMLLYICYTLIFDSKNLYRLKRIQVVLDPFKYENGDGYQLTSALTSIANGGLFGKGLGNGILKRGYLPEPHTDFIFTVISEETGLIGVLFVLAIYGFILFKGLVYANRTENHFYKLICVGVVSYLFMQVFINLAGISGLIPLTGVTLPMLSYGGSSIMSVSLALGAMIAVIRKIKQEQITK</sequence>
<proteinExistence type="inferred from homology"/>
<evidence type="ECO:0000256" key="5">
    <source>
        <dbReference type="ARBA" id="ARBA00022960"/>
    </source>
</evidence>
<feature type="transmembrane region" description="Helical" evidence="17">
    <location>
        <begin position="110"/>
        <end position="133"/>
    </location>
</feature>
<dbReference type="GO" id="GO:0032153">
    <property type="term" value="C:cell division site"/>
    <property type="evidence" value="ECO:0007669"/>
    <property type="project" value="TreeGrafter"/>
</dbReference>
<dbReference type="PANTHER" id="PTHR30474:SF2">
    <property type="entry name" value="PEPTIDOGLYCAN GLYCOSYLTRANSFERASE FTSW-RELATED"/>
    <property type="match status" value="1"/>
</dbReference>
<dbReference type="InterPro" id="IPR001182">
    <property type="entry name" value="FtsW/RodA"/>
</dbReference>
<evidence type="ECO:0000256" key="15">
    <source>
        <dbReference type="ARBA" id="ARBA00049902"/>
    </source>
</evidence>
<dbReference type="GO" id="GO:0015648">
    <property type="term" value="F:lipid-linked peptidoglycan transporter activity"/>
    <property type="evidence" value="ECO:0007669"/>
    <property type="project" value="TreeGrafter"/>
</dbReference>
<keyword evidence="7 17" id="KW-1133">Transmembrane helix</keyword>
<dbReference type="GO" id="GO:0005886">
    <property type="term" value="C:plasma membrane"/>
    <property type="evidence" value="ECO:0007669"/>
    <property type="project" value="TreeGrafter"/>
</dbReference>
<keyword evidence="8 17" id="KW-0472">Membrane</keyword>
<dbReference type="AlphaFoldDB" id="A0A2T4SX90"/>
<feature type="transmembrane region" description="Helical" evidence="17">
    <location>
        <begin position="79"/>
        <end position="98"/>
    </location>
</feature>
<dbReference type="GO" id="GO:0009252">
    <property type="term" value="P:peptidoglycan biosynthetic process"/>
    <property type="evidence" value="ECO:0007669"/>
    <property type="project" value="UniProtKB-KW"/>
</dbReference>
<reference evidence="18 19" key="1">
    <citation type="journal article" date="2016" name="Front. Microbiol.">
        <title>Comprehensive Phylogenetic Analysis of Bovine Non-aureus Staphylococci Species Based on Whole-Genome Sequencing.</title>
        <authorList>
            <person name="Naushad S."/>
            <person name="Barkema H.W."/>
            <person name="Luby C."/>
            <person name="Condas L.A."/>
            <person name="Nobrega D.B."/>
            <person name="Carson D.A."/>
            <person name="De Buck J."/>
        </authorList>
    </citation>
    <scope>NUCLEOTIDE SEQUENCE [LARGE SCALE GENOMIC DNA]</scope>
    <source>
        <strain evidence="18 19">SNUC 1388</strain>
    </source>
</reference>
<comment type="function">
    <text evidence="16">Peptidoglycan polymerase that is essential for cell division.</text>
</comment>
<evidence type="ECO:0000256" key="1">
    <source>
        <dbReference type="ARBA" id="ARBA00004141"/>
    </source>
</evidence>
<evidence type="ECO:0000256" key="14">
    <source>
        <dbReference type="ARBA" id="ARBA00044770"/>
    </source>
</evidence>
<organism evidence="18 19">
    <name type="scientific">Staphylococcus gallinarum</name>
    <dbReference type="NCBI Taxonomy" id="1293"/>
    <lineage>
        <taxon>Bacteria</taxon>
        <taxon>Bacillati</taxon>
        <taxon>Bacillota</taxon>
        <taxon>Bacilli</taxon>
        <taxon>Bacillales</taxon>
        <taxon>Staphylococcaceae</taxon>
        <taxon>Staphylococcus</taxon>
    </lineage>
</organism>
<evidence type="ECO:0000256" key="7">
    <source>
        <dbReference type="ARBA" id="ARBA00022989"/>
    </source>
</evidence>
<evidence type="ECO:0000313" key="18">
    <source>
        <dbReference type="EMBL" id="RIL43193.1"/>
    </source>
</evidence>
<evidence type="ECO:0000256" key="13">
    <source>
        <dbReference type="ARBA" id="ARBA00041418"/>
    </source>
</evidence>
<dbReference type="EMBL" id="QXRZ01000003">
    <property type="protein sequence ID" value="RIL43193.1"/>
    <property type="molecule type" value="Genomic_DNA"/>
</dbReference>
<evidence type="ECO:0000256" key="10">
    <source>
        <dbReference type="ARBA" id="ARBA00033270"/>
    </source>
</evidence>
<dbReference type="PROSITE" id="PS00428">
    <property type="entry name" value="FTSW_RODA_SPOVE"/>
    <property type="match status" value="1"/>
</dbReference>
<feature type="transmembrane region" description="Helical" evidence="17">
    <location>
        <begin position="195"/>
        <end position="213"/>
    </location>
</feature>
<evidence type="ECO:0000256" key="9">
    <source>
        <dbReference type="ARBA" id="ARBA00032370"/>
    </source>
</evidence>
<dbReference type="InterPro" id="IPR018365">
    <property type="entry name" value="Cell_cycle_FtsW-rel_CS"/>
</dbReference>
<comment type="catalytic activity">
    <reaction evidence="15">
        <text>[GlcNAc-(1-&gt;4)-Mur2Ac(oyl-L-Ala-gamma-D-Glu-L-Lys-D-Ala-D-Ala)](n)-di-trans,octa-cis-undecaprenyl diphosphate + beta-D-GlcNAc-(1-&gt;4)-Mur2Ac(oyl-L-Ala-gamma-D-Glu-L-Lys-D-Ala-D-Ala)-di-trans,octa-cis-undecaprenyl diphosphate = [GlcNAc-(1-&gt;4)-Mur2Ac(oyl-L-Ala-gamma-D-Glu-L-Lys-D-Ala-D-Ala)](n+1)-di-trans,octa-cis-undecaprenyl diphosphate + di-trans,octa-cis-undecaprenyl diphosphate + H(+)</text>
        <dbReference type="Rhea" id="RHEA:23708"/>
        <dbReference type="Rhea" id="RHEA-COMP:9602"/>
        <dbReference type="Rhea" id="RHEA-COMP:9603"/>
        <dbReference type="ChEBI" id="CHEBI:15378"/>
        <dbReference type="ChEBI" id="CHEBI:58405"/>
        <dbReference type="ChEBI" id="CHEBI:60033"/>
        <dbReference type="ChEBI" id="CHEBI:78435"/>
        <dbReference type="EC" id="2.4.99.28"/>
    </reaction>
</comment>
<feature type="transmembrane region" description="Helical" evidence="17">
    <location>
        <begin position="153"/>
        <end position="183"/>
    </location>
</feature>
<gene>
    <name evidence="18" type="ORF">BUZ01_06135</name>
</gene>
<feature type="transmembrane region" description="Helical" evidence="17">
    <location>
        <begin position="6"/>
        <end position="31"/>
    </location>
</feature>
<evidence type="ECO:0000256" key="8">
    <source>
        <dbReference type="ARBA" id="ARBA00023136"/>
    </source>
</evidence>
<dbReference type="RefSeq" id="WP_107527364.1">
    <property type="nucleotide sequence ID" value="NZ_JAIBNU010000002.1"/>
</dbReference>